<dbReference type="PANTHER" id="PTHR43046:SF2">
    <property type="entry name" value="8-OXO-DGTP DIPHOSPHATASE-RELATED"/>
    <property type="match status" value="1"/>
</dbReference>
<evidence type="ECO:0000313" key="4">
    <source>
        <dbReference type="EMBL" id="AFK16400.1"/>
    </source>
</evidence>
<evidence type="ECO:0000256" key="2">
    <source>
        <dbReference type="ARBA" id="ARBA00022801"/>
    </source>
</evidence>
<protein>
    <submittedName>
        <fullName evidence="4">NUDIX domain-containing protein</fullName>
    </submittedName>
</protein>
<reference evidence="4 5" key="1">
    <citation type="journal article" date="2013" name="J. Biotechnol.">
        <title>Genome sequence of Corynebacterium pseudotuberculosis biovar equi strain 258 and prediction of antigenic targets to improve biotechnological vaccine production.</title>
        <authorList>
            <person name="Soares S.C."/>
            <person name="Trost E."/>
            <person name="Ramos R.T."/>
            <person name="Carneiro A.R."/>
            <person name="Santos A.R."/>
            <person name="Pinto A.C."/>
            <person name="Barbosa E."/>
            <person name="Aburjaile F."/>
            <person name="Ali A."/>
            <person name="Diniz C.A."/>
            <person name="Hassan S.S."/>
            <person name="Fiaux K."/>
            <person name="Guimaraes L.C."/>
            <person name="Bakhtiar S.M."/>
            <person name="Pereira U."/>
            <person name="Almeida S.S."/>
            <person name="Abreu V.A."/>
            <person name="Rocha F.S."/>
            <person name="Dorella F.A."/>
            <person name="Miyoshi A."/>
            <person name="Silva A."/>
            <person name="Azevedo V."/>
            <person name="Tauch A."/>
        </authorList>
    </citation>
    <scope>NUCLEOTIDE SEQUENCE [LARGE SCALE GENOMIC DNA]</scope>
    <source>
        <strain evidence="4 5">258</strain>
    </source>
</reference>
<dbReference type="PROSITE" id="PS51462">
    <property type="entry name" value="NUDIX"/>
    <property type="match status" value="1"/>
</dbReference>
<dbReference type="RefSeq" id="WP_014366810.1">
    <property type="nucleotide sequence ID" value="NC_017945.3"/>
</dbReference>
<evidence type="ECO:0000313" key="5">
    <source>
        <dbReference type="Proteomes" id="UP000006465"/>
    </source>
</evidence>
<dbReference type="AlphaFoldDB" id="A0AAU8PV83"/>
<dbReference type="Gene3D" id="3.90.79.10">
    <property type="entry name" value="Nucleoside Triphosphate Pyrophosphohydrolase"/>
    <property type="match status" value="1"/>
</dbReference>
<dbReference type="EMBL" id="CP003540">
    <property type="protein sequence ID" value="AFK16400.1"/>
    <property type="molecule type" value="Genomic_DNA"/>
</dbReference>
<proteinExistence type="predicted"/>
<dbReference type="GO" id="GO:0016787">
    <property type="term" value="F:hydrolase activity"/>
    <property type="evidence" value="ECO:0007669"/>
    <property type="project" value="UniProtKB-KW"/>
</dbReference>
<gene>
    <name evidence="4" type="ORF">CP258_03965</name>
</gene>
<evidence type="ECO:0000259" key="3">
    <source>
        <dbReference type="PROSITE" id="PS51462"/>
    </source>
</evidence>
<dbReference type="CDD" id="cd04690">
    <property type="entry name" value="NUDIX_Hydrolase"/>
    <property type="match status" value="1"/>
</dbReference>
<name>A0AAU8PV83_CORPS</name>
<dbReference type="PANTHER" id="PTHR43046">
    <property type="entry name" value="GDP-MANNOSE MANNOSYL HYDROLASE"/>
    <property type="match status" value="1"/>
</dbReference>
<dbReference type="KEGG" id="coe:CP258_03965"/>
<organism evidence="4 5">
    <name type="scientific">Corynebacterium pseudotuberculosis 258</name>
    <dbReference type="NCBI Taxonomy" id="1168865"/>
    <lineage>
        <taxon>Bacteria</taxon>
        <taxon>Bacillati</taxon>
        <taxon>Actinomycetota</taxon>
        <taxon>Actinomycetes</taxon>
        <taxon>Mycobacteriales</taxon>
        <taxon>Corynebacteriaceae</taxon>
        <taxon>Corynebacterium</taxon>
    </lineage>
</organism>
<dbReference type="InterPro" id="IPR015797">
    <property type="entry name" value="NUDIX_hydrolase-like_dom_sf"/>
</dbReference>
<accession>A0AAU8PV83</accession>
<dbReference type="SUPFAM" id="SSF55811">
    <property type="entry name" value="Nudix"/>
    <property type="match status" value="1"/>
</dbReference>
<feature type="domain" description="Nudix hydrolase" evidence="3">
    <location>
        <begin position="1"/>
        <end position="127"/>
    </location>
</feature>
<sequence>MIIRIAAVVFFKDGKIASVRKRGTDSFMLPGGKLEEGEAPVSAAIREIAEELQIRMRVEELEAIGRYQAPAANEPGAIVDCDVFLYRGDEKPNTVYEEIEEIAWFGLDSDSERLAPLSRDVVFPALRG</sequence>
<dbReference type="InterPro" id="IPR000086">
    <property type="entry name" value="NUDIX_hydrolase_dom"/>
</dbReference>
<keyword evidence="2" id="KW-0378">Hydrolase</keyword>
<dbReference type="Proteomes" id="UP000006465">
    <property type="component" value="Chromosome"/>
</dbReference>
<dbReference type="Pfam" id="PF00293">
    <property type="entry name" value="NUDIX"/>
    <property type="match status" value="1"/>
</dbReference>
<comment type="cofactor">
    <cofactor evidence="1">
        <name>Mg(2+)</name>
        <dbReference type="ChEBI" id="CHEBI:18420"/>
    </cofactor>
</comment>
<evidence type="ECO:0000256" key="1">
    <source>
        <dbReference type="ARBA" id="ARBA00001946"/>
    </source>
</evidence>